<feature type="compositionally biased region" description="Basic and acidic residues" evidence="1">
    <location>
        <begin position="10"/>
        <end position="19"/>
    </location>
</feature>
<dbReference type="EMBL" id="ML986954">
    <property type="protein sequence ID" value="KAF2257537.1"/>
    <property type="molecule type" value="Genomic_DNA"/>
</dbReference>
<evidence type="ECO:0000313" key="3">
    <source>
        <dbReference type="Proteomes" id="UP000800093"/>
    </source>
</evidence>
<feature type="compositionally biased region" description="Polar residues" evidence="1">
    <location>
        <begin position="164"/>
        <end position="187"/>
    </location>
</feature>
<protein>
    <submittedName>
        <fullName evidence="2">Uncharacterized protein</fullName>
    </submittedName>
</protein>
<sequence>MSSPGSSSKTLREDSEDPRPSSSNNIRRVVNQEPLREQLMKASPLTQQSLNTLDDDIAPAPPHGHDYMPVDPCSHQNSHSQEDSPTRRRSEGVVYGPNQGPQSRPHSLGIIEERLVWGVQQGQSSRQNPSLDLQDRPEQRRQMNRQGGKRSLSQPNLPIKQVHFPTQTRSASWHPDQANQQGESSRQAAHRVSWQPTSSSLPLNIEEEPSGAQALTHELGEIRKGKRPNAVFTARNVN</sequence>
<evidence type="ECO:0000256" key="1">
    <source>
        <dbReference type="SAM" id="MobiDB-lite"/>
    </source>
</evidence>
<reference evidence="3" key="1">
    <citation type="journal article" date="2020" name="Stud. Mycol.">
        <title>101 Dothideomycetes genomes: A test case for predicting lifestyles and emergence of pathogens.</title>
        <authorList>
            <person name="Haridas S."/>
            <person name="Albert R."/>
            <person name="Binder M."/>
            <person name="Bloem J."/>
            <person name="LaButti K."/>
            <person name="Salamov A."/>
            <person name="Andreopoulos B."/>
            <person name="Baker S."/>
            <person name="Barry K."/>
            <person name="Bills G."/>
            <person name="Bluhm B."/>
            <person name="Cannon C."/>
            <person name="Castanera R."/>
            <person name="Culley D."/>
            <person name="Daum C."/>
            <person name="Ezra D."/>
            <person name="Gonzalez J."/>
            <person name="Henrissat B."/>
            <person name="Kuo A."/>
            <person name="Liang C."/>
            <person name="Lipzen A."/>
            <person name="Lutzoni F."/>
            <person name="Magnuson J."/>
            <person name="Mondo S."/>
            <person name="Nolan M."/>
            <person name="Ohm R."/>
            <person name="Pangilinan J."/>
            <person name="Park H.-J."/>
            <person name="Ramirez L."/>
            <person name="Alfaro M."/>
            <person name="Sun H."/>
            <person name="Tritt A."/>
            <person name="Yoshinaga Y."/>
            <person name="Zwiers L.-H."/>
            <person name="Turgeon B."/>
            <person name="Goodwin S."/>
            <person name="Spatafora J."/>
            <person name="Crous P."/>
            <person name="Grigoriev I."/>
        </authorList>
    </citation>
    <scope>NUCLEOTIDE SEQUENCE [LARGE SCALE GENOMIC DNA]</scope>
    <source>
        <strain evidence="3">CBS 304.66</strain>
    </source>
</reference>
<gene>
    <name evidence="2" type="ORF">CC78DRAFT_549840</name>
</gene>
<feature type="compositionally biased region" description="Polar residues" evidence="1">
    <location>
        <begin position="120"/>
        <end position="131"/>
    </location>
</feature>
<dbReference type="Proteomes" id="UP000800093">
    <property type="component" value="Unassembled WGS sequence"/>
</dbReference>
<name>A0A9P4JXJ5_9PLEO</name>
<dbReference type="AlphaFoldDB" id="A0A9P4JXJ5"/>
<organism evidence="2 3">
    <name type="scientific">Lojkania enalia</name>
    <dbReference type="NCBI Taxonomy" id="147567"/>
    <lineage>
        <taxon>Eukaryota</taxon>
        <taxon>Fungi</taxon>
        <taxon>Dikarya</taxon>
        <taxon>Ascomycota</taxon>
        <taxon>Pezizomycotina</taxon>
        <taxon>Dothideomycetes</taxon>
        <taxon>Pleosporomycetidae</taxon>
        <taxon>Pleosporales</taxon>
        <taxon>Pleosporales incertae sedis</taxon>
        <taxon>Lojkania</taxon>
    </lineage>
</organism>
<comment type="caution">
    <text evidence="2">The sequence shown here is derived from an EMBL/GenBank/DDBJ whole genome shotgun (WGS) entry which is preliminary data.</text>
</comment>
<feature type="region of interest" description="Disordered" evidence="1">
    <location>
        <begin position="1"/>
        <end position="213"/>
    </location>
</feature>
<proteinExistence type="predicted"/>
<accession>A0A9P4JXJ5</accession>
<keyword evidence="3" id="KW-1185">Reference proteome</keyword>
<feature type="compositionally biased region" description="Basic and acidic residues" evidence="1">
    <location>
        <begin position="80"/>
        <end position="91"/>
    </location>
</feature>
<evidence type="ECO:0000313" key="2">
    <source>
        <dbReference type="EMBL" id="KAF2257537.1"/>
    </source>
</evidence>